<organism evidence="18">
    <name type="scientific">Odorrana hainanensis</name>
    <name type="common">Odor frog</name>
    <name type="synonym">Rana hainanensis</name>
    <dbReference type="NCBI Taxonomy" id="431935"/>
    <lineage>
        <taxon>Eukaryota</taxon>
        <taxon>Metazoa</taxon>
        <taxon>Chordata</taxon>
        <taxon>Craniata</taxon>
        <taxon>Vertebrata</taxon>
        <taxon>Euteleostomi</taxon>
        <taxon>Amphibia</taxon>
        <taxon>Batrachia</taxon>
        <taxon>Anura</taxon>
        <taxon>Neobatrachia</taxon>
        <taxon>Ranoidea</taxon>
        <taxon>Ranidae</taxon>
        <taxon>Odorrana</taxon>
    </lineage>
</organism>
<keyword evidence="12 16" id="KW-0520">NAD</keyword>
<keyword evidence="11 16" id="KW-1133">Transmembrane helix</keyword>
<evidence type="ECO:0000256" key="12">
    <source>
        <dbReference type="ARBA" id="ARBA00023027"/>
    </source>
</evidence>
<keyword evidence="8 16" id="KW-0812">Transmembrane</keyword>
<protein>
    <recommendedName>
        <fullName evidence="5 16">NADH-ubiquinone oxidoreductase chain 6</fullName>
        <ecNumber evidence="4 16">7.1.1.2</ecNumber>
    </recommendedName>
</protein>
<keyword evidence="16" id="KW-0830">Ubiquinone</keyword>
<dbReference type="PANTHER" id="PTHR11435">
    <property type="entry name" value="NADH UBIQUINONE OXIDOREDUCTASE SUBUNIT ND6"/>
    <property type="match status" value="1"/>
</dbReference>
<feature type="transmembrane region" description="Helical" evidence="16">
    <location>
        <begin position="82"/>
        <end position="100"/>
    </location>
</feature>
<evidence type="ECO:0000256" key="2">
    <source>
        <dbReference type="ARBA" id="ARBA00005698"/>
    </source>
</evidence>
<dbReference type="GeneID" id="33126206"/>
<keyword evidence="14 16" id="KW-0472">Membrane</keyword>
<comment type="function">
    <text evidence="16">Core subunit of the mitochondrial membrane respiratory chain NADH dehydrogenase (Complex I) which catalyzes electron transfer from NADH through the respiratory chain, using ubiquinone as an electron acceptor. Essential for the catalytic activity and assembly of complex I.</text>
</comment>
<feature type="transmembrane region" description="Helical" evidence="16">
    <location>
        <begin position="42"/>
        <end position="70"/>
    </location>
</feature>
<keyword evidence="17" id="KW-0732">Signal</keyword>
<name>A0A1X9IFE6_ODOHA</name>
<evidence type="ECO:0000256" key="1">
    <source>
        <dbReference type="ARBA" id="ARBA00004225"/>
    </source>
</evidence>
<feature type="chain" id="PRO_5012553079" description="NADH-ubiquinone oxidoreductase chain 6" evidence="17">
    <location>
        <begin position="24"/>
        <end position="166"/>
    </location>
</feature>
<evidence type="ECO:0000256" key="8">
    <source>
        <dbReference type="ARBA" id="ARBA00022692"/>
    </source>
</evidence>
<dbReference type="InterPro" id="IPR020726">
    <property type="entry name" value="Bcl2_BH2_motif_CS"/>
</dbReference>
<dbReference type="CTD" id="4541"/>
<evidence type="ECO:0000256" key="17">
    <source>
        <dbReference type="SAM" id="SignalP"/>
    </source>
</evidence>
<keyword evidence="13 16" id="KW-0496">Mitochondrion</keyword>
<evidence type="ECO:0000256" key="4">
    <source>
        <dbReference type="ARBA" id="ARBA00012944"/>
    </source>
</evidence>
<evidence type="ECO:0000256" key="11">
    <source>
        <dbReference type="ARBA" id="ARBA00022989"/>
    </source>
</evidence>
<dbReference type="InterPro" id="IPR050269">
    <property type="entry name" value="ComplexI_Subunit6"/>
</dbReference>
<gene>
    <name evidence="18" type="primary">ND6</name>
</gene>
<evidence type="ECO:0000256" key="10">
    <source>
        <dbReference type="ARBA" id="ARBA00022982"/>
    </source>
</evidence>
<comment type="similarity">
    <text evidence="3">Belongs to the Bcl-2 family.</text>
</comment>
<dbReference type="RefSeq" id="YP_009382764.1">
    <property type="nucleotide sequence ID" value="NC_034984.1"/>
</dbReference>
<feature type="signal peptide" evidence="17">
    <location>
        <begin position="1"/>
        <end position="23"/>
    </location>
</feature>
<evidence type="ECO:0000313" key="18">
    <source>
        <dbReference type="EMBL" id="AOW70451.1"/>
    </source>
</evidence>
<dbReference type="GO" id="GO:0008137">
    <property type="term" value="F:NADH dehydrogenase (ubiquinone) activity"/>
    <property type="evidence" value="ECO:0007669"/>
    <property type="project" value="UniProtKB-UniRule"/>
</dbReference>
<keyword evidence="9 16" id="KW-1278">Translocase</keyword>
<reference evidence="18" key="1">
    <citation type="submission" date="2016-04" db="EMBL/GenBank/DDBJ databases">
        <title>Complete mitochondrial genome of the Hainan odorous frog Odorrana hainanensis.</title>
        <authorList>
            <person name="Huang Y."/>
            <person name="Lin Y."/>
            <person name="Bao X."/>
        </authorList>
    </citation>
    <scope>NUCLEOTIDE SEQUENCE</scope>
</reference>
<comment type="catalytic activity">
    <reaction evidence="15 16">
        <text>a ubiquinone + NADH + 5 H(+)(in) = a ubiquinol + NAD(+) + 4 H(+)(out)</text>
        <dbReference type="Rhea" id="RHEA:29091"/>
        <dbReference type="Rhea" id="RHEA-COMP:9565"/>
        <dbReference type="Rhea" id="RHEA-COMP:9566"/>
        <dbReference type="ChEBI" id="CHEBI:15378"/>
        <dbReference type="ChEBI" id="CHEBI:16389"/>
        <dbReference type="ChEBI" id="CHEBI:17976"/>
        <dbReference type="ChEBI" id="CHEBI:57540"/>
        <dbReference type="ChEBI" id="CHEBI:57945"/>
        <dbReference type="EC" id="7.1.1.2"/>
    </reaction>
</comment>
<dbReference type="InterPro" id="IPR042106">
    <property type="entry name" value="Nuo/plastoQ_OxRdtase_6_NuoJ"/>
</dbReference>
<comment type="similarity">
    <text evidence="2 16">Belongs to the complex I subunit 6 family.</text>
</comment>
<geneLocation type="mitochondrion" evidence="18"/>
<dbReference type="GO" id="GO:0031966">
    <property type="term" value="C:mitochondrial membrane"/>
    <property type="evidence" value="ECO:0007669"/>
    <property type="project" value="UniProtKB-SubCell"/>
</dbReference>
<evidence type="ECO:0000256" key="14">
    <source>
        <dbReference type="ARBA" id="ARBA00023136"/>
    </source>
</evidence>
<dbReference type="AlphaFoldDB" id="A0A1X9IFE6"/>
<evidence type="ECO:0000256" key="15">
    <source>
        <dbReference type="ARBA" id="ARBA00049551"/>
    </source>
</evidence>
<dbReference type="PANTHER" id="PTHR11435:SF1">
    <property type="entry name" value="NADH-UBIQUINONE OXIDOREDUCTASE CHAIN 6"/>
    <property type="match status" value="1"/>
</dbReference>
<evidence type="ECO:0000256" key="5">
    <source>
        <dbReference type="ARBA" id="ARBA00021095"/>
    </source>
</evidence>
<sequence>MMMELCLLMGLLAVASNPSPYYAALGLVGGSGVGCLMLIKGGVSFLSLVLFLIYLGGMMVVFAYCAALVAEPYPEAWGSRAVLWYLVMYIILLLVLRVVLAECGEMKILGGCGGWGVSYGEWWGVGDTLCNGGWILFLGGWALLLTLFVVLEMVRGYNGGGALRAV</sequence>
<evidence type="ECO:0000256" key="16">
    <source>
        <dbReference type="RuleBase" id="RU004430"/>
    </source>
</evidence>
<dbReference type="Gene3D" id="1.20.120.1200">
    <property type="entry name" value="NADH-ubiquinone/plastoquinone oxidoreductase chain 6, subunit NuoJ"/>
    <property type="match status" value="1"/>
</dbReference>
<feature type="transmembrane region" description="Helical" evidence="16">
    <location>
        <begin position="134"/>
        <end position="154"/>
    </location>
</feature>
<evidence type="ECO:0000256" key="3">
    <source>
        <dbReference type="ARBA" id="ARBA00009458"/>
    </source>
</evidence>
<dbReference type="EMBL" id="KX056491">
    <property type="protein sequence ID" value="AOW70451.1"/>
    <property type="molecule type" value="Genomic_DNA"/>
</dbReference>
<dbReference type="InterPro" id="IPR001457">
    <property type="entry name" value="NADH_UbQ/plastoQ_OxRdtase_su6"/>
</dbReference>
<evidence type="ECO:0000256" key="7">
    <source>
        <dbReference type="ARBA" id="ARBA00022660"/>
    </source>
</evidence>
<keyword evidence="7 16" id="KW-0679">Respiratory chain</keyword>
<keyword evidence="10 16" id="KW-0249">Electron transport</keyword>
<proteinExistence type="inferred from homology"/>
<dbReference type="Pfam" id="PF00499">
    <property type="entry name" value="Oxidored_q3"/>
    <property type="match status" value="1"/>
</dbReference>
<evidence type="ECO:0000256" key="6">
    <source>
        <dbReference type="ARBA" id="ARBA00022448"/>
    </source>
</evidence>
<dbReference type="EC" id="7.1.1.2" evidence="4 16"/>
<accession>A0A1X9IFE6</accession>
<comment type="subcellular location">
    <subcellularLocation>
        <location evidence="1 16">Mitochondrion membrane</location>
        <topology evidence="1 16">Multi-pass membrane protein</topology>
    </subcellularLocation>
</comment>
<evidence type="ECO:0000256" key="9">
    <source>
        <dbReference type="ARBA" id="ARBA00022967"/>
    </source>
</evidence>
<dbReference type="PROSITE" id="PS01258">
    <property type="entry name" value="BH2"/>
    <property type="match status" value="1"/>
</dbReference>
<keyword evidence="6 16" id="KW-0813">Transport</keyword>
<dbReference type="GO" id="GO:0042981">
    <property type="term" value="P:regulation of apoptotic process"/>
    <property type="evidence" value="ECO:0007669"/>
    <property type="project" value="InterPro"/>
</dbReference>
<evidence type="ECO:0000256" key="13">
    <source>
        <dbReference type="ARBA" id="ARBA00023128"/>
    </source>
</evidence>